<dbReference type="GO" id="GO:0016757">
    <property type="term" value="F:glycosyltransferase activity"/>
    <property type="evidence" value="ECO:0007669"/>
    <property type="project" value="UniProtKB-KW"/>
</dbReference>
<organism evidence="2">
    <name type="scientific">candidate division WS2 bacterium ADurb.Bin280</name>
    <dbReference type="NCBI Taxonomy" id="1852829"/>
    <lineage>
        <taxon>Bacteria</taxon>
        <taxon>candidate division WS2</taxon>
    </lineage>
</organism>
<evidence type="ECO:0000313" key="2">
    <source>
        <dbReference type="EMBL" id="OQA51819.1"/>
    </source>
</evidence>
<dbReference type="SUPFAM" id="SSF53756">
    <property type="entry name" value="UDP-Glycosyltransferase/glycogen phosphorylase"/>
    <property type="match status" value="1"/>
</dbReference>
<dbReference type="Proteomes" id="UP000485367">
    <property type="component" value="Unassembled WGS sequence"/>
</dbReference>
<reference evidence="2" key="1">
    <citation type="submission" date="2017-02" db="EMBL/GenBank/DDBJ databases">
        <title>Delving into the versatile metabolic prowess of the omnipresent phylum Bacteroidetes.</title>
        <authorList>
            <person name="Nobu M.K."/>
            <person name="Mei R."/>
            <person name="Narihiro T."/>
            <person name="Kuroda K."/>
            <person name="Liu W.-T."/>
        </authorList>
    </citation>
    <scope>NUCLEOTIDE SEQUENCE</scope>
    <source>
        <strain evidence="2">ADurb.Bin280</strain>
    </source>
</reference>
<keyword evidence="2" id="KW-0328">Glycosyltransferase</keyword>
<keyword evidence="2" id="KW-0808">Transferase</keyword>
<dbReference type="InterPro" id="IPR050194">
    <property type="entry name" value="Glycosyltransferase_grp1"/>
</dbReference>
<dbReference type="PANTHER" id="PTHR45947:SF3">
    <property type="entry name" value="SULFOQUINOVOSYL TRANSFERASE SQD2"/>
    <property type="match status" value="1"/>
</dbReference>
<sequence length="364" mass="41689">MKIILTTSRHYPFDKPYADSLRFEKILEALTEAGNEILIVGKNNKLKFEQKKNVFLIPSSSHRFIGEMLLLALAPIYMSKIIKITAPDVIYCYSIFYSLFLRYVKKRDYKIHLDILGIEHKEKNKSGKTWLLSKILASLEMSSVKKADLITTVNYAHKKIISGFTKKPIVVLRDAVEDKYLKSTKSSHNSKELIFVGSIANRRLDDLFRALQENNEKLSGLRVKIVGDGKDLDFYKNAAKKINFSFEFCGYVPHERALGMIERASFCFSDDWSTIGFPSKVFEYMGMGKASIVEDTSATREIIEDGKTGILYNSPSDLGLKISRLMNDKGFARKIESNAFKVIKFKHTWSIRKKELVKIYKGLK</sequence>
<dbReference type="EMBL" id="MWBO01000062">
    <property type="protein sequence ID" value="OQA51819.1"/>
    <property type="molecule type" value="Genomic_DNA"/>
</dbReference>
<dbReference type="Gene3D" id="3.40.50.2000">
    <property type="entry name" value="Glycogen Phosphorylase B"/>
    <property type="match status" value="2"/>
</dbReference>
<gene>
    <name evidence="2" type="ORF">BWY43_00797</name>
</gene>
<dbReference type="Pfam" id="PF00534">
    <property type="entry name" value="Glycos_transf_1"/>
    <property type="match status" value="1"/>
</dbReference>
<proteinExistence type="predicted"/>
<dbReference type="PANTHER" id="PTHR45947">
    <property type="entry name" value="SULFOQUINOVOSYL TRANSFERASE SQD2"/>
    <property type="match status" value="1"/>
</dbReference>
<dbReference type="AlphaFoldDB" id="A0A1V5SBA3"/>
<accession>A0A1V5SBA3</accession>
<protein>
    <submittedName>
        <fullName evidence="2">UDP-D-galactose:(Glucosyl)lipopolysaccharide-1, 6-D-galactosyltransferase</fullName>
    </submittedName>
</protein>
<dbReference type="CDD" id="cd03801">
    <property type="entry name" value="GT4_PimA-like"/>
    <property type="match status" value="1"/>
</dbReference>
<evidence type="ECO:0000259" key="1">
    <source>
        <dbReference type="Pfam" id="PF00534"/>
    </source>
</evidence>
<comment type="caution">
    <text evidence="2">The sequence shown here is derived from an EMBL/GenBank/DDBJ whole genome shotgun (WGS) entry which is preliminary data.</text>
</comment>
<feature type="domain" description="Glycosyl transferase family 1" evidence="1">
    <location>
        <begin position="179"/>
        <end position="341"/>
    </location>
</feature>
<dbReference type="InterPro" id="IPR001296">
    <property type="entry name" value="Glyco_trans_1"/>
</dbReference>
<name>A0A1V5SBA3_9BACT</name>